<evidence type="ECO:0000313" key="1">
    <source>
        <dbReference type="EMBL" id="KAK3080167.1"/>
    </source>
</evidence>
<name>A0ACC3DU19_9PEZI</name>
<protein>
    <submittedName>
        <fullName evidence="1">Uncharacterized protein</fullName>
    </submittedName>
</protein>
<evidence type="ECO:0000313" key="2">
    <source>
        <dbReference type="Proteomes" id="UP001186974"/>
    </source>
</evidence>
<dbReference type="Proteomes" id="UP001186974">
    <property type="component" value="Unassembled WGS sequence"/>
</dbReference>
<organism evidence="1 2">
    <name type="scientific">Coniosporium uncinatum</name>
    <dbReference type="NCBI Taxonomy" id="93489"/>
    <lineage>
        <taxon>Eukaryota</taxon>
        <taxon>Fungi</taxon>
        <taxon>Dikarya</taxon>
        <taxon>Ascomycota</taxon>
        <taxon>Pezizomycotina</taxon>
        <taxon>Dothideomycetes</taxon>
        <taxon>Dothideomycetes incertae sedis</taxon>
        <taxon>Coniosporium</taxon>
    </lineage>
</organism>
<gene>
    <name evidence="1" type="ORF">LTS18_002948</name>
</gene>
<accession>A0ACC3DU19</accession>
<keyword evidence="2" id="KW-1185">Reference proteome</keyword>
<reference evidence="1" key="1">
    <citation type="submission" date="2024-09" db="EMBL/GenBank/DDBJ databases">
        <title>Black Yeasts Isolated from many extreme environments.</title>
        <authorList>
            <person name="Coleine C."/>
            <person name="Stajich J.E."/>
            <person name="Selbmann L."/>
        </authorList>
    </citation>
    <scope>NUCLEOTIDE SEQUENCE</scope>
    <source>
        <strain evidence="1">CCFEE 5737</strain>
    </source>
</reference>
<sequence length="245" mass="27980">MNEPDQVFSPESFNWERAEGAAPGLLNQYTYSMIHNYTYRFLHVSRPNDPDVHWAKISALHSLLSDTSTAIANCDIIVAADDDAMFPHLHLPFEWLLNRWNFTHEHCTVMSKDPEWPELMNSRGEYNANADWRDCPSTDDSVEASEKFPGCKRFPHYFPAEQGAFGDFIRPRYRDVIKKVECDEAMGFPGFSDGCEGVFVRHYTVDKERLKGAFEAQVLQGLIGVAQGSMMSGRRELVRESDGEM</sequence>
<dbReference type="EMBL" id="JAWDJW010000700">
    <property type="protein sequence ID" value="KAK3080167.1"/>
    <property type="molecule type" value="Genomic_DNA"/>
</dbReference>
<proteinExistence type="predicted"/>
<comment type="caution">
    <text evidence="1">The sequence shown here is derived from an EMBL/GenBank/DDBJ whole genome shotgun (WGS) entry which is preliminary data.</text>
</comment>